<proteinExistence type="predicted"/>
<organism evidence="2">
    <name type="scientific">uncultured Sphingomonadaceae bacterium</name>
    <dbReference type="NCBI Taxonomy" id="169976"/>
    <lineage>
        <taxon>Bacteria</taxon>
        <taxon>Pseudomonadati</taxon>
        <taxon>Pseudomonadota</taxon>
        <taxon>Alphaproteobacteria</taxon>
        <taxon>Sphingomonadales</taxon>
        <taxon>Sphingomonadaceae</taxon>
        <taxon>environmental samples</taxon>
    </lineage>
</organism>
<evidence type="ECO:0000256" key="1">
    <source>
        <dbReference type="SAM" id="SignalP"/>
    </source>
</evidence>
<name>A0A6J4SF94_9SPHN</name>
<dbReference type="EMBL" id="CADCVX010000136">
    <property type="protein sequence ID" value="CAA9491860.1"/>
    <property type="molecule type" value="Genomic_DNA"/>
</dbReference>
<evidence type="ECO:0008006" key="3">
    <source>
        <dbReference type="Google" id="ProtNLM"/>
    </source>
</evidence>
<feature type="signal peptide" evidence="1">
    <location>
        <begin position="1"/>
        <end position="19"/>
    </location>
</feature>
<gene>
    <name evidence="2" type="ORF">AVDCRST_MAG91-584</name>
</gene>
<reference evidence="2" key="1">
    <citation type="submission" date="2020-02" db="EMBL/GenBank/DDBJ databases">
        <authorList>
            <person name="Meier V. D."/>
        </authorList>
    </citation>
    <scope>NUCLEOTIDE SEQUENCE</scope>
    <source>
        <strain evidence="2">AVDCRST_MAG91</strain>
    </source>
</reference>
<dbReference type="AlphaFoldDB" id="A0A6J4SF94"/>
<feature type="chain" id="PRO_5027016155" description="Lipoprotein" evidence="1">
    <location>
        <begin position="20"/>
        <end position="135"/>
    </location>
</feature>
<sequence length="135" mass="14963">MKLLLLLPLLLSACGADIAEDPVRTARAETRLGELLAGKTPGQKLTCLPRQNAERQTIIDERTIIFYGGTGRNRVYRSDIAPACPGLDRNSTIIRRSTSTSICAGEIFEVRDSGTQFPRGSCTFGEFTEYRRPER</sequence>
<evidence type="ECO:0000313" key="2">
    <source>
        <dbReference type="EMBL" id="CAA9491860.1"/>
    </source>
</evidence>
<accession>A0A6J4SF94</accession>
<protein>
    <recommendedName>
        <fullName evidence="3">Lipoprotein</fullName>
    </recommendedName>
</protein>
<keyword evidence="1" id="KW-0732">Signal</keyword>